<dbReference type="PANTHER" id="PTHR43124">
    <property type="entry name" value="PURINE EFFLUX PUMP PBUE"/>
    <property type="match status" value="1"/>
</dbReference>
<feature type="transmembrane region" description="Helical" evidence="6">
    <location>
        <begin position="307"/>
        <end position="334"/>
    </location>
</feature>
<evidence type="ECO:0000256" key="2">
    <source>
        <dbReference type="ARBA" id="ARBA00022475"/>
    </source>
</evidence>
<feature type="transmembrane region" description="Helical" evidence="6">
    <location>
        <begin position="145"/>
        <end position="171"/>
    </location>
</feature>
<feature type="transmembrane region" description="Helical" evidence="6">
    <location>
        <begin position="346"/>
        <end position="364"/>
    </location>
</feature>
<organism evidence="8 9">
    <name type="scientific">Nonomuraea dietziae</name>
    <dbReference type="NCBI Taxonomy" id="65515"/>
    <lineage>
        <taxon>Bacteria</taxon>
        <taxon>Bacillati</taxon>
        <taxon>Actinomycetota</taxon>
        <taxon>Actinomycetes</taxon>
        <taxon>Streptosporangiales</taxon>
        <taxon>Streptosporangiaceae</taxon>
        <taxon>Nonomuraea</taxon>
    </lineage>
</organism>
<evidence type="ECO:0000256" key="4">
    <source>
        <dbReference type="ARBA" id="ARBA00022989"/>
    </source>
</evidence>
<dbReference type="InterPro" id="IPR020846">
    <property type="entry name" value="MFS_dom"/>
</dbReference>
<feature type="transmembrane region" description="Helical" evidence="6">
    <location>
        <begin position="87"/>
        <end position="106"/>
    </location>
</feature>
<feature type="transmembrane region" description="Helical" evidence="6">
    <location>
        <begin position="177"/>
        <end position="195"/>
    </location>
</feature>
<dbReference type="Proteomes" id="UP000579945">
    <property type="component" value="Unassembled WGS sequence"/>
</dbReference>
<dbReference type="GO" id="GO:0022857">
    <property type="term" value="F:transmembrane transporter activity"/>
    <property type="evidence" value="ECO:0007669"/>
    <property type="project" value="InterPro"/>
</dbReference>
<keyword evidence="4 6" id="KW-1133">Transmembrane helix</keyword>
<reference evidence="8 9" key="1">
    <citation type="submission" date="2020-08" db="EMBL/GenBank/DDBJ databases">
        <title>Sequencing the genomes of 1000 actinobacteria strains.</title>
        <authorList>
            <person name="Klenk H.-P."/>
        </authorList>
    </citation>
    <scope>NUCLEOTIDE SEQUENCE [LARGE SCALE GENOMIC DNA]</scope>
    <source>
        <strain evidence="8 9">DSM 44320</strain>
    </source>
</reference>
<name>A0A7W5VDY7_9ACTN</name>
<evidence type="ECO:0000256" key="5">
    <source>
        <dbReference type="ARBA" id="ARBA00023136"/>
    </source>
</evidence>
<sequence length="398" mass="39827">MSVTLSASHPPTAERGTTRAGTVFLLVSTALVVLVQMYVSIPLHQLVAADLGSAGVTAALGAGYSFAYALGFLIYGPLSDHYGRRRILVSGLAALTIATLAVSLAPSTGVLAVLRAVQGLAAATFAPTALAYLGEALPPRRRAIAIGAISVAFLTAGILGQLFAAAVAPAAGWRGTFFLGGILLAAHTLAAFAIIHEPDGDRSRQPLLARYAGLVRFAVRPRSLLLAVGHLVVLGGFVGMYSLLGPHLASAGLSAAEIMFVRAAALPAMFCSLLAGPMAARLGLALTGLIGFILAAAGLAAEAVLGGALAGLVAASVIFVTGVAILVPTMITLWGEAAHPARGGGMAVNGFVLFLGAGLGSYAIELPGGLGGALGVVSGLYLAAGAIVYAACAMNQDR</sequence>
<feature type="domain" description="Major facilitator superfamily (MFS) profile" evidence="7">
    <location>
        <begin position="22"/>
        <end position="396"/>
    </location>
</feature>
<evidence type="ECO:0000256" key="3">
    <source>
        <dbReference type="ARBA" id="ARBA00022692"/>
    </source>
</evidence>
<keyword evidence="5 6" id="KW-0472">Membrane</keyword>
<evidence type="ECO:0000256" key="6">
    <source>
        <dbReference type="SAM" id="Phobius"/>
    </source>
</evidence>
<dbReference type="InterPro" id="IPR011701">
    <property type="entry name" value="MFS"/>
</dbReference>
<keyword evidence="2" id="KW-1003">Cell membrane</keyword>
<feature type="transmembrane region" description="Helical" evidence="6">
    <location>
        <begin position="256"/>
        <end position="275"/>
    </location>
</feature>
<feature type="transmembrane region" description="Helical" evidence="6">
    <location>
        <begin position="370"/>
        <end position="392"/>
    </location>
</feature>
<evidence type="ECO:0000313" key="8">
    <source>
        <dbReference type="EMBL" id="MBB3733091.1"/>
    </source>
</evidence>
<dbReference type="RefSeq" id="WP_183661094.1">
    <property type="nucleotide sequence ID" value="NZ_JACIBV010000002.1"/>
</dbReference>
<accession>A0A7W5VDY7</accession>
<evidence type="ECO:0000313" key="9">
    <source>
        <dbReference type="Proteomes" id="UP000579945"/>
    </source>
</evidence>
<dbReference type="InterPro" id="IPR050189">
    <property type="entry name" value="MFS_Efflux_Transporters"/>
</dbReference>
<keyword evidence="3 6" id="KW-0812">Transmembrane</keyword>
<dbReference type="InterPro" id="IPR036259">
    <property type="entry name" value="MFS_trans_sf"/>
</dbReference>
<feature type="transmembrane region" description="Helical" evidence="6">
    <location>
        <begin position="51"/>
        <end position="75"/>
    </location>
</feature>
<dbReference type="Pfam" id="PF07690">
    <property type="entry name" value="MFS_1"/>
    <property type="match status" value="1"/>
</dbReference>
<feature type="transmembrane region" description="Helical" evidence="6">
    <location>
        <begin position="112"/>
        <end position="133"/>
    </location>
</feature>
<dbReference type="AlphaFoldDB" id="A0A7W5VDY7"/>
<dbReference type="PANTHER" id="PTHR43124:SF3">
    <property type="entry name" value="CHLORAMPHENICOL EFFLUX PUMP RV0191"/>
    <property type="match status" value="1"/>
</dbReference>
<evidence type="ECO:0000259" key="7">
    <source>
        <dbReference type="PROSITE" id="PS50850"/>
    </source>
</evidence>
<keyword evidence="9" id="KW-1185">Reference proteome</keyword>
<protein>
    <submittedName>
        <fullName evidence="8">Putative MFS family arabinose efflux permease</fullName>
    </submittedName>
</protein>
<comment type="caution">
    <text evidence="8">The sequence shown here is derived from an EMBL/GenBank/DDBJ whole genome shotgun (WGS) entry which is preliminary data.</text>
</comment>
<dbReference type="GeneID" id="95395063"/>
<dbReference type="Gene3D" id="1.20.1250.20">
    <property type="entry name" value="MFS general substrate transporter like domains"/>
    <property type="match status" value="1"/>
</dbReference>
<evidence type="ECO:0000256" key="1">
    <source>
        <dbReference type="ARBA" id="ARBA00004651"/>
    </source>
</evidence>
<dbReference type="SUPFAM" id="SSF103473">
    <property type="entry name" value="MFS general substrate transporter"/>
    <property type="match status" value="1"/>
</dbReference>
<dbReference type="PROSITE" id="PS50850">
    <property type="entry name" value="MFS"/>
    <property type="match status" value="1"/>
</dbReference>
<feature type="transmembrane region" description="Helical" evidence="6">
    <location>
        <begin position="20"/>
        <end position="39"/>
    </location>
</feature>
<dbReference type="GO" id="GO:0005886">
    <property type="term" value="C:plasma membrane"/>
    <property type="evidence" value="ECO:0007669"/>
    <property type="project" value="UniProtKB-SubCell"/>
</dbReference>
<feature type="transmembrane region" description="Helical" evidence="6">
    <location>
        <begin position="282"/>
        <end position="301"/>
    </location>
</feature>
<comment type="subcellular location">
    <subcellularLocation>
        <location evidence="1">Cell membrane</location>
        <topology evidence="1">Multi-pass membrane protein</topology>
    </subcellularLocation>
</comment>
<gene>
    <name evidence="8" type="ORF">FHR33_009038</name>
</gene>
<dbReference type="EMBL" id="JACIBV010000002">
    <property type="protein sequence ID" value="MBB3733091.1"/>
    <property type="molecule type" value="Genomic_DNA"/>
</dbReference>
<feature type="transmembrane region" description="Helical" evidence="6">
    <location>
        <begin position="224"/>
        <end position="244"/>
    </location>
</feature>
<proteinExistence type="predicted"/>